<dbReference type="EMBL" id="JAGIOF010000001">
    <property type="protein sequence ID" value="MBP2385775.1"/>
    <property type="molecule type" value="Genomic_DNA"/>
</dbReference>
<dbReference type="Proteomes" id="UP001296993">
    <property type="component" value="Unassembled WGS sequence"/>
</dbReference>
<proteinExistence type="predicted"/>
<evidence type="ECO:0000313" key="2">
    <source>
        <dbReference type="Proteomes" id="UP001296993"/>
    </source>
</evidence>
<accession>A0ABS4XBD1</accession>
<organism evidence="1 2">
    <name type="scientific">Paeniglutamicibacter kerguelensis</name>
    <dbReference type="NCBI Taxonomy" id="254788"/>
    <lineage>
        <taxon>Bacteria</taxon>
        <taxon>Bacillati</taxon>
        <taxon>Actinomycetota</taxon>
        <taxon>Actinomycetes</taxon>
        <taxon>Micrococcales</taxon>
        <taxon>Micrococcaceae</taxon>
        <taxon>Paeniglutamicibacter</taxon>
    </lineage>
</organism>
<name>A0ABS4XBD1_9MICC</name>
<dbReference type="RefSeq" id="WP_209996692.1">
    <property type="nucleotide sequence ID" value="NZ_BAAAJY010000003.1"/>
</dbReference>
<comment type="caution">
    <text evidence="1">The sequence shown here is derived from an EMBL/GenBank/DDBJ whole genome shotgun (WGS) entry which is preliminary data.</text>
</comment>
<keyword evidence="2" id="KW-1185">Reference proteome</keyword>
<evidence type="ECO:0008006" key="3">
    <source>
        <dbReference type="Google" id="ProtNLM"/>
    </source>
</evidence>
<sequence>MNAQRQARYAGARPAGVLLRRSWLLLTTAAVCLGLPLLASCSTNPGANTAAEPGDGSNPPLVLRLSESDPRFIHTNAAMGGASMQEQLAGTLIVGRGDCLGVATDKGTAIPAFPQTAVLLDGGRPGIDIQGRQYRVGDQVSFGGGLAVLGEVELRTLAPCLGASDTDIFLIQSLGP</sequence>
<reference evidence="1 2" key="1">
    <citation type="submission" date="2021-03" db="EMBL/GenBank/DDBJ databases">
        <title>Sequencing the genomes of 1000 actinobacteria strains.</title>
        <authorList>
            <person name="Klenk H.-P."/>
        </authorList>
    </citation>
    <scope>NUCLEOTIDE SEQUENCE [LARGE SCALE GENOMIC DNA]</scope>
    <source>
        <strain evidence="1 2">DSM 15797</strain>
    </source>
</reference>
<evidence type="ECO:0000313" key="1">
    <source>
        <dbReference type="EMBL" id="MBP2385775.1"/>
    </source>
</evidence>
<protein>
    <recommendedName>
        <fullName evidence="3">Lipoprotein</fullName>
    </recommendedName>
</protein>
<gene>
    <name evidence="1" type="ORF">JOF47_001286</name>
</gene>